<evidence type="ECO:0000256" key="2">
    <source>
        <dbReference type="ARBA" id="ARBA00022723"/>
    </source>
</evidence>
<dbReference type="PANTHER" id="PTHR40942">
    <property type="match status" value="1"/>
</dbReference>
<dbReference type="RefSeq" id="WP_011946007.1">
    <property type="nucleotide sequence ID" value="NZ_BAZA01000224.1"/>
</dbReference>
<keyword evidence="1 4" id="KW-0349">Heme</keyword>
<sequence length="135" mass="15230">MRPCYFVCILALFMFAMPGYSENHHPQEFLKSIAGTKDEGEKIFNHFCVNCHGTKPMISLGAPEIGNERAWGARLKQGMEVLFKHTDEGFNAMPPRGGCFECTDKQLILAIIAMVPKQAQKGLLNNLLDHKEYKQ</sequence>
<evidence type="ECO:0000313" key="9">
    <source>
        <dbReference type="EMBL" id="STX79080.1"/>
    </source>
</evidence>
<evidence type="ECO:0000256" key="4">
    <source>
        <dbReference type="PROSITE-ProRule" id="PRU00433"/>
    </source>
</evidence>
<organism evidence="8 11">
    <name type="scientific">Legionella pneumophila</name>
    <dbReference type="NCBI Taxonomy" id="446"/>
    <lineage>
        <taxon>Bacteria</taxon>
        <taxon>Pseudomonadati</taxon>
        <taxon>Pseudomonadota</taxon>
        <taxon>Gammaproteobacteria</taxon>
        <taxon>Legionellales</taxon>
        <taxon>Legionellaceae</taxon>
        <taxon>Legionella</taxon>
    </lineage>
</organism>
<evidence type="ECO:0000256" key="5">
    <source>
        <dbReference type="SAM" id="SignalP"/>
    </source>
</evidence>
<name>A0A128HLI2_LEGPN</name>
<dbReference type="AlphaFoldDB" id="A0A128HLI2"/>
<keyword evidence="2 4" id="KW-0479">Metal-binding</keyword>
<evidence type="ECO:0000256" key="3">
    <source>
        <dbReference type="ARBA" id="ARBA00023004"/>
    </source>
</evidence>
<reference evidence="7" key="3">
    <citation type="submission" date="2019-09" db="EMBL/GenBank/DDBJ databases">
        <authorList>
            <consortium name="NCBI Pathogen Detection Project"/>
        </authorList>
    </citation>
    <scope>NUCLEOTIDE SEQUENCE</scope>
    <source>
        <strain evidence="7">CL18-200174</strain>
    </source>
</reference>
<evidence type="ECO:0000313" key="11">
    <source>
        <dbReference type="Proteomes" id="UP001071279"/>
    </source>
</evidence>
<reference evidence="9 10" key="2">
    <citation type="submission" date="2018-06" db="EMBL/GenBank/DDBJ databases">
        <authorList>
            <consortium name="Pathogen Informatics"/>
            <person name="Doyle S."/>
        </authorList>
    </citation>
    <scope>NUCLEOTIDE SEQUENCE [LARGE SCALE GENOMIC DNA]</scope>
    <source>
        <strain evidence="9 10">NCTC12000</strain>
    </source>
</reference>
<reference evidence="7" key="1">
    <citation type="journal article" date="2018" name="Genome Biol.">
        <title>SKESA: strategic k-mer extension for scrupulous assemblies.</title>
        <authorList>
            <person name="Souvorov A."/>
            <person name="Agarwala R."/>
            <person name="Lipman D.J."/>
        </authorList>
    </citation>
    <scope>NUCLEOTIDE SEQUENCE</scope>
    <source>
        <strain evidence="7">CL18-200174</strain>
    </source>
</reference>
<dbReference type="EMBL" id="JAPXIC010000014">
    <property type="protein sequence ID" value="MCZ4718199.1"/>
    <property type="molecule type" value="Genomic_DNA"/>
</dbReference>
<evidence type="ECO:0000313" key="7">
    <source>
        <dbReference type="EMBL" id="HAU2396663.1"/>
    </source>
</evidence>
<evidence type="ECO:0000259" key="6">
    <source>
        <dbReference type="PROSITE" id="PS51007"/>
    </source>
</evidence>
<dbReference type="Pfam" id="PF13442">
    <property type="entry name" value="Cytochrome_CBB3"/>
    <property type="match status" value="1"/>
</dbReference>
<keyword evidence="5" id="KW-0732">Signal</keyword>
<dbReference type="EMBL" id="UGOL01000001">
    <property type="protein sequence ID" value="STX79080.1"/>
    <property type="molecule type" value="Genomic_DNA"/>
</dbReference>
<dbReference type="Proteomes" id="UP001071279">
    <property type="component" value="Unassembled WGS sequence"/>
</dbReference>
<reference evidence="8" key="4">
    <citation type="submission" date="2022-12" db="EMBL/GenBank/DDBJ databases">
        <title>Comparative genomics of Legionella pneumophila isolates from the West Bank and Germany support molecular epidemiology of Legionnaires disease.</title>
        <authorList>
            <person name="Zayed A.R."/>
            <person name="Bitar D.M."/>
            <person name="Steinert M."/>
            <person name="Lueck C."/>
            <person name="Brettar I."/>
            <person name="Hoefle M.G."/>
            <person name="Bunk B."/>
        </authorList>
    </citation>
    <scope>NUCLEOTIDE SEQUENCE</scope>
    <source>
        <strain evidence="8">H23</strain>
    </source>
</reference>
<dbReference type="Proteomes" id="UP000254631">
    <property type="component" value="Unassembled WGS sequence"/>
</dbReference>
<keyword evidence="3 4" id="KW-0408">Iron</keyword>
<dbReference type="GO" id="GO:0046872">
    <property type="term" value="F:metal ion binding"/>
    <property type="evidence" value="ECO:0007669"/>
    <property type="project" value="UniProtKB-KW"/>
</dbReference>
<dbReference type="InterPro" id="IPR009056">
    <property type="entry name" value="Cyt_c-like_dom"/>
</dbReference>
<accession>A0A128HLI2</accession>
<dbReference type="Gene3D" id="1.10.760.10">
    <property type="entry name" value="Cytochrome c-like domain"/>
    <property type="match status" value="1"/>
</dbReference>
<dbReference type="GO" id="GO:0020037">
    <property type="term" value="F:heme binding"/>
    <property type="evidence" value="ECO:0007669"/>
    <property type="project" value="InterPro"/>
</dbReference>
<feature type="chain" id="PRO_5014245222" evidence="5">
    <location>
        <begin position="22"/>
        <end position="135"/>
    </location>
</feature>
<evidence type="ECO:0000256" key="1">
    <source>
        <dbReference type="ARBA" id="ARBA00022617"/>
    </source>
</evidence>
<evidence type="ECO:0000313" key="10">
    <source>
        <dbReference type="Proteomes" id="UP000254631"/>
    </source>
</evidence>
<dbReference type="GO" id="GO:0009055">
    <property type="term" value="F:electron transfer activity"/>
    <property type="evidence" value="ECO:0007669"/>
    <property type="project" value="InterPro"/>
</dbReference>
<dbReference type="PROSITE" id="PS51007">
    <property type="entry name" value="CYTC"/>
    <property type="match status" value="1"/>
</dbReference>
<feature type="domain" description="Cytochrome c" evidence="6">
    <location>
        <begin position="35"/>
        <end position="116"/>
    </location>
</feature>
<dbReference type="InterPro" id="IPR036909">
    <property type="entry name" value="Cyt_c-like_dom_sf"/>
</dbReference>
<dbReference type="EMBL" id="DACWOD010000007">
    <property type="protein sequence ID" value="HAU2396663.1"/>
    <property type="molecule type" value="Genomic_DNA"/>
</dbReference>
<gene>
    <name evidence="9" type="primary">cycB</name>
    <name evidence="7" type="ORF">JBK99_10035</name>
    <name evidence="9" type="ORF">NCTC12000_01068</name>
    <name evidence="8" type="ORF">O6C86_03080</name>
</gene>
<dbReference type="PANTHER" id="PTHR40942:SF4">
    <property type="entry name" value="CYTOCHROME C5"/>
    <property type="match status" value="1"/>
</dbReference>
<dbReference type="Proteomes" id="UP000863577">
    <property type="component" value="Unassembled WGS sequence"/>
</dbReference>
<dbReference type="SUPFAM" id="SSF46626">
    <property type="entry name" value="Cytochrome c"/>
    <property type="match status" value="1"/>
</dbReference>
<protein>
    <submittedName>
        <fullName evidence="8">C-type cytochrome</fullName>
    </submittedName>
    <submittedName>
        <fullName evidence="7 9">Cytochrome c5</fullName>
    </submittedName>
</protein>
<proteinExistence type="predicted"/>
<evidence type="ECO:0000313" key="8">
    <source>
        <dbReference type="EMBL" id="MCZ4718199.1"/>
    </source>
</evidence>
<feature type="signal peptide" evidence="5">
    <location>
        <begin position="1"/>
        <end position="21"/>
    </location>
</feature>